<dbReference type="InterPro" id="IPR028081">
    <property type="entry name" value="Leu-bd"/>
</dbReference>
<dbReference type="InterPro" id="IPR051010">
    <property type="entry name" value="BCAA_transport"/>
</dbReference>
<keyword evidence="8" id="KW-1185">Reference proteome</keyword>
<gene>
    <name evidence="7" type="ORF">FAZ95_35685</name>
</gene>
<protein>
    <submittedName>
        <fullName evidence="7">Amino acid ABC transporter substrate-binding protein</fullName>
    </submittedName>
</protein>
<evidence type="ECO:0000256" key="1">
    <source>
        <dbReference type="ARBA" id="ARBA00010062"/>
    </source>
</evidence>
<organism evidence="7 8">
    <name type="scientific">Trinickia violacea</name>
    <dbReference type="NCBI Taxonomy" id="2571746"/>
    <lineage>
        <taxon>Bacteria</taxon>
        <taxon>Pseudomonadati</taxon>
        <taxon>Pseudomonadota</taxon>
        <taxon>Betaproteobacteria</taxon>
        <taxon>Burkholderiales</taxon>
        <taxon>Burkholderiaceae</taxon>
        <taxon>Trinickia</taxon>
    </lineage>
</organism>
<dbReference type="KEGG" id="tvl:FAZ95_35685"/>
<comment type="similarity">
    <text evidence="1">Belongs to the leucine-binding protein family.</text>
</comment>
<dbReference type="Proteomes" id="UP000298656">
    <property type="component" value="Chromosome 2"/>
</dbReference>
<dbReference type="RefSeq" id="WP_137337072.1">
    <property type="nucleotide sequence ID" value="NZ_CP040078.1"/>
</dbReference>
<feature type="chain" id="PRO_5021026174" evidence="5">
    <location>
        <begin position="25"/>
        <end position="391"/>
    </location>
</feature>
<dbReference type="InterPro" id="IPR000709">
    <property type="entry name" value="Leu_Ile_Val-bd"/>
</dbReference>
<keyword evidence="4" id="KW-0029">Amino-acid transport</keyword>
<evidence type="ECO:0000313" key="7">
    <source>
        <dbReference type="EMBL" id="QCP54304.1"/>
    </source>
</evidence>
<dbReference type="PRINTS" id="PR00337">
    <property type="entry name" value="LEUILEVALBP"/>
</dbReference>
<dbReference type="PANTHER" id="PTHR30483">
    <property type="entry name" value="LEUCINE-SPECIFIC-BINDING PROTEIN"/>
    <property type="match status" value="1"/>
</dbReference>
<dbReference type="SUPFAM" id="SSF53822">
    <property type="entry name" value="Periplasmic binding protein-like I"/>
    <property type="match status" value="1"/>
</dbReference>
<keyword evidence="3 5" id="KW-0732">Signal</keyword>
<evidence type="ECO:0000256" key="5">
    <source>
        <dbReference type="SAM" id="SignalP"/>
    </source>
</evidence>
<dbReference type="Pfam" id="PF13458">
    <property type="entry name" value="Peripla_BP_6"/>
    <property type="match status" value="1"/>
</dbReference>
<reference evidence="7 8" key="1">
    <citation type="submission" date="2019-05" db="EMBL/GenBank/DDBJ databases">
        <title>Burkholderia sp. DHOD12, isolated from subtropical forest soil.</title>
        <authorList>
            <person name="Gao Z.-H."/>
            <person name="Qiu L.-H."/>
        </authorList>
    </citation>
    <scope>NUCLEOTIDE SEQUENCE [LARGE SCALE GENOMIC DNA]</scope>
    <source>
        <strain evidence="7 8">DHOD12</strain>
    </source>
</reference>
<proteinExistence type="inferred from homology"/>
<dbReference type="GO" id="GO:0006865">
    <property type="term" value="P:amino acid transport"/>
    <property type="evidence" value="ECO:0007669"/>
    <property type="project" value="UniProtKB-KW"/>
</dbReference>
<evidence type="ECO:0000256" key="4">
    <source>
        <dbReference type="ARBA" id="ARBA00022970"/>
    </source>
</evidence>
<evidence type="ECO:0000259" key="6">
    <source>
        <dbReference type="Pfam" id="PF13458"/>
    </source>
</evidence>
<dbReference type="EMBL" id="CP040078">
    <property type="protein sequence ID" value="QCP54304.1"/>
    <property type="molecule type" value="Genomic_DNA"/>
</dbReference>
<dbReference type="OrthoDB" id="9794826at2"/>
<feature type="domain" description="Leucine-binding protein" evidence="6">
    <location>
        <begin position="27"/>
        <end position="356"/>
    </location>
</feature>
<evidence type="ECO:0000256" key="2">
    <source>
        <dbReference type="ARBA" id="ARBA00022448"/>
    </source>
</evidence>
<dbReference type="Gene3D" id="3.40.50.2300">
    <property type="match status" value="2"/>
</dbReference>
<sequence length="391" mass="42079">MDTKLKMRLIAMALGVAMTFSAQAAEPIKIGLSGPFTGGSSPMGISMRDAVRLAVDEINRGGGVLGRQLQLVERDDEAKNERGAQVAQELIYKEHVVASVGIINTGVMLASARFYEEAKIPVITPGPTGTEVTKMFGPPQYADNYIFRVSLPDNIQADMIAEEAVRRRGYKKVAILADSTNYGQLGRAELISALDKRGVKPVATEKFNVGDVDMTPQLLRAKDAGAQVILTYAVGPELAQIANGMTKLGWKVPMIGSHTLSMPNFIDTAGANAEGAIFPQTFVASSANQKGKDFVQNYEKTYKVERIAALGWAAPAYDTVYLLAAAIKQAGSTDGPKVKDALENLNVKVDGVLMTYDKPFSKSNHELFKNASQAFMATIANREVVKVGESK</sequence>
<dbReference type="AlphaFoldDB" id="A0A4P8J399"/>
<evidence type="ECO:0000256" key="3">
    <source>
        <dbReference type="ARBA" id="ARBA00022729"/>
    </source>
</evidence>
<dbReference type="InterPro" id="IPR028082">
    <property type="entry name" value="Peripla_BP_I"/>
</dbReference>
<dbReference type="CDD" id="cd06335">
    <property type="entry name" value="PBP1_ABC_ligand_binding-like"/>
    <property type="match status" value="1"/>
</dbReference>
<evidence type="ECO:0000313" key="8">
    <source>
        <dbReference type="Proteomes" id="UP000298656"/>
    </source>
</evidence>
<name>A0A4P8J399_9BURK</name>
<dbReference type="PANTHER" id="PTHR30483:SF38">
    <property type="entry name" value="BLR7848 PROTEIN"/>
    <property type="match status" value="1"/>
</dbReference>
<accession>A0A4P8J399</accession>
<keyword evidence="2" id="KW-0813">Transport</keyword>
<feature type="signal peptide" evidence="5">
    <location>
        <begin position="1"/>
        <end position="24"/>
    </location>
</feature>